<name>A0A9P4RDE1_9PLEO</name>
<dbReference type="InterPro" id="IPR034228">
    <property type="entry name" value="Nop6_RRM"/>
</dbReference>
<dbReference type="GO" id="GO:0005730">
    <property type="term" value="C:nucleolus"/>
    <property type="evidence" value="ECO:0007669"/>
    <property type="project" value="TreeGrafter"/>
</dbReference>
<keyword evidence="6" id="KW-1185">Reference proteome</keyword>
<feature type="compositionally biased region" description="Basic residues" evidence="3">
    <location>
        <begin position="133"/>
        <end position="145"/>
    </location>
</feature>
<sequence length="379" mass="42721">MSKTKHSKRALKGEAEEGTPRAAGAMDETTKAADHATPNEDPKKSTSDRKDKKRKRRADEGEEGAAAPEKSNKKRKSKSDKKSRAEEKLSKQKVASTPISEQEEDTSMAQDFVPFDNKPMPDASTANGNDSKKSKKDKKKSKSKSGNKTTKTEETKHSLPEKITPKTEEPPVEEQEAEASEDASGTKKDRFIVFVGNLPFTATKEEVEAHFSKVQPTAIRIMTEKGTSKPRGFAFLEFERYDLMETCLDKFQHSHFPDPKNKKLGYRKINIELTAGGGGNTDDRKEKIRARNDKLDEEREKKREKRSETERKQRDRKEKKERMAKGKGKGEPAKTDAEPVGGDLQVPNDSGIHPSRLAQMQQGPLPEFKHTRKRFGTYY</sequence>
<evidence type="ECO:0000256" key="2">
    <source>
        <dbReference type="PROSITE-ProRule" id="PRU00176"/>
    </source>
</evidence>
<dbReference type="PANTHER" id="PTHR23236:SF51">
    <property type="entry name" value="NUCLEOLAR PROTEIN 6"/>
    <property type="match status" value="1"/>
</dbReference>
<dbReference type="OrthoDB" id="167718at2759"/>
<organism evidence="5 6">
    <name type="scientific">Polyplosphaeria fusca</name>
    <dbReference type="NCBI Taxonomy" id="682080"/>
    <lineage>
        <taxon>Eukaryota</taxon>
        <taxon>Fungi</taxon>
        <taxon>Dikarya</taxon>
        <taxon>Ascomycota</taxon>
        <taxon>Pezizomycotina</taxon>
        <taxon>Dothideomycetes</taxon>
        <taxon>Pleosporomycetidae</taxon>
        <taxon>Pleosporales</taxon>
        <taxon>Tetraplosphaeriaceae</taxon>
        <taxon>Polyplosphaeria</taxon>
    </lineage>
</organism>
<evidence type="ECO:0000256" key="3">
    <source>
        <dbReference type="SAM" id="MobiDB-lite"/>
    </source>
</evidence>
<dbReference type="InterPro" id="IPR000504">
    <property type="entry name" value="RRM_dom"/>
</dbReference>
<dbReference type="Proteomes" id="UP000799444">
    <property type="component" value="Unassembled WGS sequence"/>
</dbReference>
<comment type="caution">
    <text evidence="5">The sequence shown here is derived from an EMBL/GenBank/DDBJ whole genome shotgun (WGS) entry which is preliminary data.</text>
</comment>
<dbReference type="InterPro" id="IPR012677">
    <property type="entry name" value="Nucleotide-bd_a/b_plait_sf"/>
</dbReference>
<dbReference type="GO" id="GO:0019843">
    <property type="term" value="F:rRNA binding"/>
    <property type="evidence" value="ECO:0007669"/>
    <property type="project" value="TreeGrafter"/>
</dbReference>
<dbReference type="PROSITE" id="PS50102">
    <property type="entry name" value="RRM"/>
    <property type="match status" value="1"/>
</dbReference>
<proteinExistence type="predicted"/>
<dbReference type="GO" id="GO:0042274">
    <property type="term" value="P:ribosomal small subunit biogenesis"/>
    <property type="evidence" value="ECO:0007669"/>
    <property type="project" value="TreeGrafter"/>
</dbReference>
<dbReference type="Pfam" id="PF00076">
    <property type="entry name" value="RRM_1"/>
    <property type="match status" value="1"/>
</dbReference>
<evidence type="ECO:0000256" key="1">
    <source>
        <dbReference type="ARBA" id="ARBA00022884"/>
    </source>
</evidence>
<dbReference type="FunFam" id="3.30.70.330:FF:000376">
    <property type="entry name" value="Putative RNA binding protein"/>
    <property type="match status" value="1"/>
</dbReference>
<accession>A0A9P4RDE1</accession>
<feature type="compositionally biased region" description="Basic and acidic residues" evidence="3">
    <location>
        <begin position="28"/>
        <end position="50"/>
    </location>
</feature>
<feature type="region of interest" description="Disordered" evidence="3">
    <location>
        <begin position="273"/>
        <end position="379"/>
    </location>
</feature>
<evidence type="ECO:0000313" key="6">
    <source>
        <dbReference type="Proteomes" id="UP000799444"/>
    </source>
</evidence>
<dbReference type="SUPFAM" id="SSF54928">
    <property type="entry name" value="RNA-binding domain, RBD"/>
    <property type="match status" value="1"/>
</dbReference>
<protein>
    <recommendedName>
        <fullName evidence="4">RRM domain-containing protein</fullName>
    </recommendedName>
</protein>
<dbReference type="SMART" id="SM00360">
    <property type="entry name" value="RRM"/>
    <property type="match status" value="1"/>
</dbReference>
<dbReference type="AlphaFoldDB" id="A0A9P4RDE1"/>
<feature type="region of interest" description="Disordered" evidence="3">
    <location>
        <begin position="1"/>
        <end position="188"/>
    </location>
</feature>
<feature type="compositionally biased region" description="Basic residues" evidence="3">
    <location>
        <begin position="1"/>
        <end position="10"/>
    </location>
</feature>
<dbReference type="EMBL" id="ML996097">
    <property type="protein sequence ID" value="KAF2741334.1"/>
    <property type="molecule type" value="Genomic_DNA"/>
</dbReference>
<feature type="domain" description="RRM" evidence="4">
    <location>
        <begin position="191"/>
        <end position="276"/>
    </location>
</feature>
<feature type="compositionally biased region" description="Basic and acidic residues" evidence="3">
    <location>
        <begin position="281"/>
        <end position="337"/>
    </location>
</feature>
<dbReference type="InterPro" id="IPR035979">
    <property type="entry name" value="RBD_domain_sf"/>
</dbReference>
<keyword evidence="1 2" id="KW-0694">RNA-binding</keyword>
<dbReference type="CDD" id="cd12400">
    <property type="entry name" value="RRM_Nop6"/>
    <property type="match status" value="1"/>
</dbReference>
<evidence type="ECO:0000259" key="4">
    <source>
        <dbReference type="PROSITE" id="PS50102"/>
    </source>
</evidence>
<feature type="compositionally biased region" description="Basic residues" evidence="3">
    <location>
        <begin position="370"/>
        <end position="379"/>
    </location>
</feature>
<dbReference type="PANTHER" id="PTHR23236">
    <property type="entry name" value="EUKARYOTIC TRANSLATION INITIATION FACTOR 4B/4H"/>
    <property type="match status" value="1"/>
</dbReference>
<evidence type="ECO:0000313" key="5">
    <source>
        <dbReference type="EMBL" id="KAF2741334.1"/>
    </source>
</evidence>
<feature type="compositionally biased region" description="Basic and acidic residues" evidence="3">
    <location>
        <begin position="80"/>
        <end position="90"/>
    </location>
</feature>
<reference evidence="5" key="1">
    <citation type="journal article" date="2020" name="Stud. Mycol.">
        <title>101 Dothideomycetes genomes: a test case for predicting lifestyles and emergence of pathogens.</title>
        <authorList>
            <person name="Haridas S."/>
            <person name="Albert R."/>
            <person name="Binder M."/>
            <person name="Bloem J."/>
            <person name="Labutti K."/>
            <person name="Salamov A."/>
            <person name="Andreopoulos B."/>
            <person name="Baker S."/>
            <person name="Barry K."/>
            <person name="Bills G."/>
            <person name="Bluhm B."/>
            <person name="Cannon C."/>
            <person name="Castanera R."/>
            <person name="Culley D."/>
            <person name="Daum C."/>
            <person name="Ezra D."/>
            <person name="Gonzalez J."/>
            <person name="Henrissat B."/>
            <person name="Kuo A."/>
            <person name="Liang C."/>
            <person name="Lipzen A."/>
            <person name="Lutzoni F."/>
            <person name="Magnuson J."/>
            <person name="Mondo S."/>
            <person name="Nolan M."/>
            <person name="Ohm R."/>
            <person name="Pangilinan J."/>
            <person name="Park H.-J."/>
            <person name="Ramirez L."/>
            <person name="Alfaro M."/>
            <person name="Sun H."/>
            <person name="Tritt A."/>
            <person name="Yoshinaga Y."/>
            <person name="Zwiers L.-H."/>
            <person name="Turgeon B."/>
            <person name="Goodwin S."/>
            <person name="Spatafora J."/>
            <person name="Crous P."/>
            <person name="Grigoriev I."/>
        </authorList>
    </citation>
    <scope>NUCLEOTIDE SEQUENCE</scope>
    <source>
        <strain evidence="5">CBS 125425</strain>
    </source>
</reference>
<dbReference type="Gene3D" id="3.30.70.330">
    <property type="match status" value="1"/>
</dbReference>
<feature type="compositionally biased region" description="Acidic residues" evidence="3">
    <location>
        <begin position="170"/>
        <end position="181"/>
    </location>
</feature>
<gene>
    <name evidence="5" type="ORF">EJ04DRAFT_571442</name>
</gene>
<feature type="compositionally biased region" description="Basic and acidic residues" evidence="3">
    <location>
        <begin position="150"/>
        <end position="169"/>
    </location>
</feature>